<dbReference type="SUPFAM" id="SSF63829">
    <property type="entry name" value="Calcium-dependent phosphotriesterase"/>
    <property type="match status" value="1"/>
</dbReference>
<protein>
    <submittedName>
        <fullName evidence="2">Uncharacterized protein</fullName>
    </submittedName>
</protein>
<accession>A0A814V3L0</accession>
<proteinExistence type="predicted"/>
<sequence>MHSSTIIASIIVLVTIAAKHSSVATHDSYLQALRRRTHAYNYDKNQQRNMFLRRLAQQLVEDEDSDESLRSAAWKRDNSVTNDGTILGIDPGGKLWTRANLNSDWIKVPYNLGQVSGITQLLNGTILGIDLGVTGITQLNDGTILGIDPGGKLWTRANLDSDWIKVSNTMGQVTAITQLLNGTIVGVDPGGKLWTRATLNSDWIKVPNTMGQVTAITQLNDGKILGIDPGGKLWTRATLDSDWIKVSNTMGQVTAITQLNYPKIPVNNNNIKDGDETDVDCGGTSGKKCAVGKTCKVNTDCDNVLCTSGVCQSPSCSDGLKNGGEADVDCGGPCSTKCDNGKTCSSTTDCVSKVCSGSQCQAPMNHDNVMNGDETDVDCGGSSGNKCAVGKTCKVNTDCDNVLCTGGFCSILGMNLVVNGDAETGPCGQDDTTIMHPTGWNYTGTVSQITYVASWDLTSSSPGPSNPGRCYFDGLTDSYTSMSQTVNINDAAILSLIDLGKASANLSAWLGGYANQDDNAKVTLSFYNQDGENIGNAITIGPVLSSDRGTTTELLFRQNSGMVPARTRSMKVLVEFTRLIGGFNDGAADNIAVVLSGSG</sequence>
<dbReference type="EMBL" id="CAJNOE010000380">
    <property type="protein sequence ID" value="CAF1184759.1"/>
    <property type="molecule type" value="Genomic_DNA"/>
</dbReference>
<dbReference type="AlphaFoldDB" id="A0A814V3L0"/>
<dbReference type="Gene3D" id="2.60.120.260">
    <property type="entry name" value="Galactose-binding domain-like"/>
    <property type="match status" value="1"/>
</dbReference>
<evidence type="ECO:0000313" key="2">
    <source>
        <dbReference type="EMBL" id="CAF1184759.1"/>
    </source>
</evidence>
<evidence type="ECO:0000313" key="3">
    <source>
        <dbReference type="Proteomes" id="UP000663860"/>
    </source>
</evidence>
<comment type="caution">
    <text evidence="2">The sequence shown here is derived from an EMBL/GenBank/DDBJ whole genome shotgun (WGS) entry which is preliminary data.</text>
</comment>
<reference evidence="2" key="1">
    <citation type="submission" date="2021-02" db="EMBL/GenBank/DDBJ databases">
        <authorList>
            <person name="Nowell W R."/>
        </authorList>
    </citation>
    <scope>NUCLEOTIDE SEQUENCE</scope>
</reference>
<feature type="signal peptide" evidence="1">
    <location>
        <begin position="1"/>
        <end position="24"/>
    </location>
</feature>
<name>A0A814V3L0_9BILA</name>
<gene>
    <name evidence="2" type="ORF">IZO911_LOCUS27677</name>
</gene>
<dbReference type="Proteomes" id="UP000663860">
    <property type="component" value="Unassembled WGS sequence"/>
</dbReference>
<feature type="chain" id="PRO_5032795702" evidence="1">
    <location>
        <begin position="25"/>
        <end position="599"/>
    </location>
</feature>
<evidence type="ECO:0000256" key="1">
    <source>
        <dbReference type="SAM" id="SignalP"/>
    </source>
</evidence>
<keyword evidence="1" id="KW-0732">Signal</keyword>
<organism evidence="2 3">
    <name type="scientific">Adineta steineri</name>
    <dbReference type="NCBI Taxonomy" id="433720"/>
    <lineage>
        <taxon>Eukaryota</taxon>
        <taxon>Metazoa</taxon>
        <taxon>Spiralia</taxon>
        <taxon>Gnathifera</taxon>
        <taxon>Rotifera</taxon>
        <taxon>Eurotatoria</taxon>
        <taxon>Bdelloidea</taxon>
        <taxon>Adinetida</taxon>
        <taxon>Adinetidae</taxon>
        <taxon>Adineta</taxon>
    </lineage>
</organism>